<gene>
    <name evidence="1" type="ORF">GCM10017557_75550</name>
</gene>
<keyword evidence="2" id="KW-1185">Reference proteome</keyword>
<protein>
    <submittedName>
        <fullName evidence="1">Uncharacterized protein</fullName>
    </submittedName>
</protein>
<dbReference type="AlphaFoldDB" id="A0A7G1PFZ2"/>
<proteinExistence type="predicted"/>
<dbReference type="EMBL" id="AP023440">
    <property type="protein sequence ID" value="BCL32696.1"/>
    <property type="molecule type" value="Genomic_DNA"/>
</dbReference>
<dbReference type="KEGG" id="sgm:GCM10017557_75550"/>
<evidence type="ECO:0000313" key="1">
    <source>
        <dbReference type="EMBL" id="BCL32696.1"/>
    </source>
</evidence>
<dbReference type="Proteomes" id="UP000516444">
    <property type="component" value="Chromosome"/>
</dbReference>
<organism evidence="1 2">
    <name type="scientific">Streptomyces aurantiacus</name>
    <dbReference type="NCBI Taxonomy" id="47760"/>
    <lineage>
        <taxon>Bacteria</taxon>
        <taxon>Bacillati</taxon>
        <taxon>Actinomycetota</taxon>
        <taxon>Actinomycetes</taxon>
        <taxon>Kitasatosporales</taxon>
        <taxon>Streptomycetaceae</taxon>
        <taxon>Streptomyces</taxon>
        <taxon>Streptomyces aurantiacus group</taxon>
    </lineage>
</organism>
<sequence length="71" mass="7541">MGRAVEEVTDGQRVVHDSTSGSVVPSYLAGLLPYPPRTVDVLPIDALEEYCPPHLINILPIQASGVESRGG</sequence>
<evidence type="ECO:0000313" key="2">
    <source>
        <dbReference type="Proteomes" id="UP000516444"/>
    </source>
</evidence>
<name>A0A7G1PFZ2_9ACTN</name>
<accession>A0A7G1PFZ2</accession>
<reference evidence="1 2" key="1">
    <citation type="journal article" date="2014" name="Int. J. Syst. Evol. Microbiol.">
        <title>Complete genome sequence of Corynebacterium casei LMG S-19264T (=DSM 44701T), isolated from a smear-ripened cheese.</title>
        <authorList>
            <consortium name="US DOE Joint Genome Institute (JGI-PGF)"/>
            <person name="Walter F."/>
            <person name="Albersmeier A."/>
            <person name="Kalinowski J."/>
            <person name="Ruckert C."/>
        </authorList>
    </citation>
    <scope>NUCLEOTIDE SEQUENCE [LARGE SCALE GENOMIC DNA]</scope>
    <source>
        <strain evidence="1 2">JCM 4677</strain>
    </source>
</reference>